<dbReference type="InterPro" id="IPR046437">
    <property type="entry name" value="Ser_Thr-PK_POLO_box_1_sf"/>
</dbReference>
<dbReference type="PANTHER" id="PTHR24345">
    <property type="entry name" value="SERINE/THREONINE-PROTEIN KINASE PLK"/>
    <property type="match status" value="1"/>
</dbReference>
<dbReference type="CDD" id="cd13116">
    <property type="entry name" value="POLO_box_Plk4_3"/>
    <property type="match status" value="1"/>
</dbReference>
<name>A0ABM1EQ37_PRICU</name>
<evidence type="ECO:0000313" key="23">
    <source>
        <dbReference type="Proteomes" id="UP000695022"/>
    </source>
</evidence>
<dbReference type="Gene3D" id="3.30.1120.120">
    <property type="match status" value="1"/>
</dbReference>
<evidence type="ECO:0000256" key="14">
    <source>
        <dbReference type="ARBA" id="ARBA00030924"/>
    </source>
</evidence>
<dbReference type="Proteomes" id="UP000695022">
    <property type="component" value="Unplaced"/>
</dbReference>
<dbReference type="CDD" id="cd13115">
    <property type="entry name" value="POLO_box_Plk4_2"/>
    <property type="match status" value="1"/>
</dbReference>
<evidence type="ECO:0000259" key="21">
    <source>
        <dbReference type="PROSITE" id="PS51984"/>
    </source>
</evidence>
<feature type="compositionally biased region" description="Low complexity" evidence="18">
    <location>
        <begin position="295"/>
        <end position="307"/>
    </location>
</feature>
<feature type="compositionally biased region" description="Polar residues" evidence="18">
    <location>
        <begin position="317"/>
        <end position="327"/>
    </location>
</feature>
<protein>
    <recommendedName>
        <fullName evidence="3">Serine/threonine-protein kinase PLK4</fullName>
        <ecNumber evidence="2">2.7.11.21</ecNumber>
    </recommendedName>
    <alternativeName>
        <fullName evidence="12">Polo-like kinase 4</fullName>
    </alternativeName>
    <alternativeName>
        <fullName evidence="13 14">Serine/threonine-protein kinase SAK</fullName>
    </alternativeName>
</protein>
<dbReference type="Gene3D" id="2.40.50.930">
    <property type="match status" value="1"/>
</dbReference>
<evidence type="ECO:0000256" key="7">
    <source>
        <dbReference type="ARBA" id="ARBA00022741"/>
    </source>
</evidence>
<dbReference type="PROSITE" id="PS50078">
    <property type="entry name" value="POLO_BOX"/>
    <property type="match status" value="1"/>
</dbReference>
<evidence type="ECO:0000256" key="13">
    <source>
        <dbReference type="ARBA" id="ARBA00030429"/>
    </source>
</evidence>
<accession>A0ABM1EQ37</accession>
<evidence type="ECO:0000256" key="1">
    <source>
        <dbReference type="ARBA" id="ARBA00004114"/>
    </source>
</evidence>
<evidence type="ECO:0000256" key="16">
    <source>
        <dbReference type="ARBA" id="ARBA00048347"/>
    </source>
</evidence>
<dbReference type="InterPro" id="IPR017441">
    <property type="entry name" value="Protein_kinase_ATP_BS"/>
</dbReference>
<evidence type="ECO:0000256" key="3">
    <source>
        <dbReference type="ARBA" id="ARBA00020245"/>
    </source>
</evidence>
<dbReference type="Pfam" id="PF18409">
    <property type="entry name" value="Plk4_PB2"/>
    <property type="match status" value="1"/>
</dbReference>
<keyword evidence="23" id="KW-1185">Reference proteome</keyword>
<keyword evidence="7 17" id="KW-0547">Nucleotide-binding</keyword>
<reference evidence="24" key="1">
    <citation type="submission" date="2025-08" db="UniProtKB">
        <authorList>
            <consortium name="RefSeq"/>
        </authorList>
    </citation>
    <scope>IDENTIFICATION</scope>
</reference>
<keyword evidence="11" id="KW-0206">Cytoskeleton</keyword>
<feature type="compositionally biased region" description="Polar residues" evidence="18">
    <location>
        <begin position="942"/>
        <end position="953"/>
    </location>
</feature>
<dbReference type="Gene3D" id="3.30.1120.130">
    <property type="match status" value="1"/>
</dbReference>
<dbReference type="PROSITE" id="PS00107">
    <property type="entry name" value="PROTEIN_KINASE_ATP"/>
    <property type="match status" value="1"/>
</dbReference>
<evidence type="ECO:0000256" key="17">
    <source>
        <dbReference type="PROSITE-ProRule" id="PRU10141"/>
    </source>
</evidence>
<keyword evidence="6" id="KW-0808">Transferase</keyword>
<evidence type="ECO:0000256" key="4">
    <source>
        <dbReference type="ARBA" id="ARBA00022490"/>
    </source>
</evidence>
<feature type="compositionally biased region" description="Polar residues" evidence="18">
    <location>
        <begin position="359"/>
        <end position="371"/>
    </location>
</feature>
<dbReference type="InterPro" id="IPR000959">
    <property type="entry name" value="POLO_box_dom"/>
</dbReference>
<dbReference type="InterPro" id="IPR011009">
    <property type="entry name" value="Kinase-like_dom_sf"/>
</dbReference>
<evidence type="ECO:0000313" key="24">
    <source>
        <dbReference type="RefSeq" id="XP_014674308.1"/>
    </source>
</evidence>
<evidence type="ECO:0000256" key="10">
    <source>
        <dbReference type="ARBA" id="ARBA00022843"/>
    </source>
</evidence>
<feature type="region of interest" description="Disordered" evidence="18">
    <location>
        <begin position="942"/>
        <end position="988"/>
    </location>
</feature>
<evidence type="ECO:0000256" key="18">
    <source>
        <dbReference type="SAM" id="MobiDB-lite"/>
    </source>
</evidence>
<feature type="compositionally biased region" description="Basic and acidic residues" evidence="18">
    <location>
        <begin position="957"/>
        <end position="971"/>
    </location>
</feature>
<organism evidence="23 24">
    <name type="scientific">Priapulus caudatus</name>
    <name type="common">Priapulid worm</name>
    <dbReference type="NCBI Taxonomy" id="37621"/>
    <lineage>
        <taxon>Eukaryota</taxon>
        <taxon>Metazoa</taxon>
        <taxon>Ecdysozoa</taxon>
        <taxon>Scalidophora</taxon>
        <taxon>Priapulida</taxon>
        <taxon>Priapulimorpha</taxon>
        <taxon>Priapulimorphida</taxon>
        <taxon>Priapulidae</taxon>
        <taxon>Priapulus</taxon>
    </lineage>
</organism>
<dbReference type="RefSeq" id="XP_014674308.1">
    <property type="nucleotide sequence ID" value="XM_014818822.1"/>
</dbReference>
<feature type="domain" description="Cryptic POLO box 2 (CPB2)" evidence="22">
    <location>
        <begin position="788"/>
        <end position="898"/>
    </location>
</feature>
<comment type="subcellular location">
    <subcellularLocation>
        <location evidence="1">Cytoplasm</location>
        <location evidence="1">Cytoskeleton</location>
        <location evidence="1">Microtubule organizing center</location>
        <location evidence="1">Centrosome</location>
        <location evidence="1">Centriole</location>
    </subcellularLocation>
</comment>
<evidence type="ECO:0000256" key="12">
    <source>
        <dbReference type="ARBA" id="ARBA00030332"/>
    </source>
</evidence>
<evidence type="ECO:0000256" key="9">
    <source>
        <dbReference type="ARBA" id="ARBA00022840"/>
    </source>
</evidence>
<evidence type="ECO:0000256" key="8">
    <source>
        <dbReference type="ARBA" id="ARBA00022777"/>
    </source>
</evidence>
<dbReference type="InterPro" id="IPR033696">
    <property type="entry name" value="POLO_box_Plk4_C"/>
</dbReference>
<evidence type="ECO:0000259" key="22">
    <source>
        <dbReference type="PROSITE" id="PS51985"/>
    </source>
</evidence>
<keyword evidence="5" id="KW-0723">Serine/threonine-protein kinase</keyword>
<feature type="domain" description="Cryptic POLO box 1 (CPB1)" evidence="21">
    <location>
        <begin position="631"/>
        <end position="787"/>
    </location>
</feature>
<dbReference type="InterPro" id="IPR033699">
    <property type="entry name" value="POLO_box_Plk4_1"/>
</dbReference>
<feature type="compositionally biased region" description="Basic and acidic residues" evidence="18">
    <location>
        <begin position="517"/>
        <end position="555"/>
    </location>
</feature>
<feature type="compositionally biased region" description="Basic and acidic residues" evidence="18">
    <location>
        <begin position="465"/>
        <end position="475"/>
    </location>
</feature>
<evidence type="ECO:0000256" key="11">
    <source>
        <dbReference type="ARBA" id="ARBA00023212"/>
    </source>
</evidence>
<dbReference type="Pfam" id="PF18190">
    <property type="entry name" value="Plk4_PB1"/>
    <property type="match status" value="1"/>
</dbReference>
<feature type="compositionally biased region" description="Polar residues" evidence="18">
    <location>
        <begin position="505"/>
        <end position="516"/>
    </location>
</feature>
<dbReference type="InterPro" id="IPR000719">
    <property type="entry name" value="Prot_kinase_dom"/>
</dbReference>
<dbReference type="Gene3D" id="1.10.510.10">
    <property type="entry name" value="Transferase(Phosphotransferase) domain 1"/>
    <property type="match status" value="1"/>
</dbReference>
<dbReference type="InterPro" id="IPR033698">
    <property type="entry name" value="POLO_box_Plk4_2"/>
</dbReference>
<feature type="region of interest" description="Disordered" evidence="18">
    <location>
        <begin position="421"/>
        <end position="613"/>
    </location>
</feature>
<feature type="region of interest" description="Disordered" evidence="18">
    <location>
        <begin position="270"/>
        <end position="399"/>
    </location>
</feature>
<keyword evidence="8" id="KW-0418">Kinase</keyword>
<dbReference type="PROSITE" id="PS51984">
    <property type="entry name" value="CPB1"/>
    <property type="match status" value="1"/>
</dbReference>
<dbReference type="PANTHER" id="PTHR24345:SF91">
    <property type="entry name" value="SERINE_THREONINE-PROTEIN KINASE PLK4"/>
    <property type="match status" value="1"/>
</dbReference>
<evidence type="ECO:0000256" key="2">
    <source>
        <dbReference type="ARBA" id="ARBA00012424"/>
    </source>
</evidence>
<feature type="domain" description="Protein kinase" evidence="19">
    <location>
        <begin position="15"/>
        <end position="268"/>
    </location>
</feature>
<evidence type="ECO:0000259" key="19">
    <source>
        <dbReference type="PROSITE" id="PS50011"/>
    </source>
</evidence>
<dbReference type="SUPFAM" id="SSF56112">
    <property type="entry name" value="Protein kinase-like (PK-like)"/>
    <property type="match status" value="1"/>
</dbReference>
<proteinExistence type="predicted"/>
<feature type="compositionally biased region" description="Basic and acidic residues" evidence="18">
    <location>
        <begin position="271"/>
        <end position="287"/>
    </location>
</feature>
<dbReference type="InterPro" id="IPR047108">
    <property type="entry name" value="Plk4-like_POLO_box_2_sf"/>
</dbReference>
<dbReference type="SUPFAM" id="SSF82615">
    <property type="entry name" value="Polo-box domain"/>
    <property type="match status" value="1"/>
</dbReference>
<keyword evidence="9 17" id="KW-0067">ATP-binding</keyword>
<dbReference type="PROSITE" id="PS50011">
    <property type="entry name" value="PROTEIN_KINASE_DOM"/>
    <property type="match status" value="1"/>
</dbReference>
<feature type="domain" description="POLO box" evidence="20">
    <location>
        <begin position="991"/>
        <end position="1068"/>
    </location>
</feature>
<comment type="catalytic activity">
    <reaction evidence="16">
        <text>L-seryl-[protein] + ATP = O-phospho-L-seryl-[protein] + ADP + H(+)</text>
        <dbReference type="Rhea" id="RHEA:17989"/>
        <dbReference type="Rhea" id="RHEA-COMP:9863"/>
        <dbReference type="Rhea" id="RHEA-COMP:11604"/>
        <dbReference type="ChEBI" id="CHEBI:15378"/>
        <dbReference type="ChEBI" id="CHEBI:29999"/>
        <dbReference type="ChEBI" id="CHEBI:30616"/>
        <dbReference type="ChEBI" id="CHEBI:83421"/>
        <dbReference type="ChEBI" id="CHEBI:456216"/>
        <dbReference type="EC" id="2.7.11.21"/>
    </reaction>
</comment>
<dbReference type="PROSITE" id="PS00109">
    <property type="entry name" value="PROTEIN_KINASE_TYR"/>
    <property type="match status" value="1"/>
</dbReference>
<evidence type="ECO:0000256" key="15">
    <source>
        <dbReference type="ARBA" id="ARBA00047802"/>
    </source>
</evidence>
<feature type="compositionally biased region" description="Basic and acidic residues" evidence="18">
    <location>
        <begin position="337"/>
        <end position="354"/>
    </location>
</feature>
<dbReference type="InterPro" id="IPR008266">
    <property type="entry name" value="Tyr_kinase_AS"/>
</dbReference>
<dbReference type="GeneID" id="106814510"/>
<evidence type="ECO:0000259" key="20">
    <source>
        <dbReference type="PROSITE" id="PS50078"/>
    </source>
</evidence>
<dbReference type="Pfam" id="PF00069">
    <property type="entry name" value="Pkinase"/>
    <property type="match status" value="1"/>
</dbReference>
<keyword evidence="4" id="KW-0963">Cytoplasm</keyword>
<dbReference type="PROSITE" id="PS51985">
    <property type="entry name" value="CPB2"/>
    <property type="match status" value="1"/>
</dbReference>
<dbReference type="EC" id="2.7.11.21" evidence="2"/>
<keyword evidence="10" id="KW-0832">Ubl conjugation</keyword>
<comment type="catalytic activity">
    <reaction evidence="15">
        <text>L-threonyl-[protein] + ATP = O-phospho-L-threonyl-[protein] + ADP + H(+)</text>
        <dbReference type="Rhea" id="RHEA:46608"/>
        <dbReference type="Rhea" id="RHEA-COMP:11060"/>
        <dbReference type="Rhea" id="RHEA-COMP:11605"/>
        <dbReference type="ChEBI" id="CHEBI:15378"/>
        <dbReference type="ChEBI" id="CHEBI:30013"/>
        <dbReference type="ChEBI" id="CHEBI:30616"/>
        <dbReference type="ChEBI" id="CHEBI:61977"/>
        <dbReference type="ChEBI" id="CHEBI:456216"/>
        <dbReference type="EC" id="2.7.11.21"/>
    </reaction>
</comment>
<sequence length="1071" mass="117949">MAPGSAGFGDSIEHYQVLNLLGKGGFACVYKARCLNTGQLVAIKMIDKKLMQASGMVTRVRKEVEIHSRLKHPSILELFTYFEDNNYVYLVIEMCHNGELHRYLKSNCRVLSEDEARHCVRQVVQGMFYLHSHGIVHRDLTLANLLLTRDMNVKIADFGLATQLSVPDEKHFTMCGTPNYISPEIASRGAHGLEADVWSLGCMLYTMLVGKPPFDTDGVRTTLNRVVVGNYELPTSLSSQAKNLIQALLRKNPKERLKLTAIVDHPFMKMHGMEENSRGRRAVEHSIDSGQGTMSTTTTHTSSSRSRPLAVHPPSNLPTLTSYSDEPQSTHSHRSHDRWSSHERLRGHSEDKTCRQPLAQVNNRGSTSGSAYSRHPPSPPVRLKSSNKENRAPSSSEAFRSPLMSVEDILKKINTSLSSASLDNRSTHSKHRLVADDDKGGSIYRPRCNGDADPHRSRCAVDASSHSRHDDHMSEMKQAGDYSDGRQVHATTRQWETNSRDGRQATGNNTQRAPSSSDKHSAESGDPWTKNRETCAQEESRSRSLLRDTSNRDHASGGQLSRDVGGAAFGGRRREVSREGMLAVSTQDPLPSSCDAATDRILPPTRTGSPADVSARCAVRDEPPGGGGDVGLKGMTSPLNARRLRPTRQRTKNAMVGINAAADTIADTITHRMPNYWSRCDVATFIFVTLVEFLLLIPLFFPDHVDGCSGSSKFIGVMAADAIRLEYLSFTITINHPNKGKGVLLADKPPSPPPSSPTSKFQYASLPSKLWKKYIYAARFVKLVRAKTPKVTFYSSATKCMLMENSPDADFEACFYNGAKVTQTGTKTKIIEVDGQLVTVELDVHSLSSHTRGLYDHTVECRQHCMDVESALEHIQLRTGQDCFPVIVGRRPTPVHRGDDINARCGNNRTSLVDTRRSSRIQTSPSIALPTMRSFEGTILSTTTTQNNGTPSVPSHLADKRVLPPGDEKGRHQSQHSGSAQRRRSLSTSRVVRQVFVPDIGWASQTSSGEVKVLFNGGTQLSVEASSAMVTYTDSSAITTRYAQGDKLPEHVRVKLAQMPSVVDLLVNSPA</sequence>
<gene>
    <name evidence="24" type="primary">LOC106814510</name>
</gene>
<evidence type="ECO:0000256" key="6">
    <source>
        <dbReference type="ARBA" id="ARBA00022679"/>
    </source>
</evidence>
<feature type="binding site" evidence="17">
    <location>
        <position position="44"/>
    </location>
    <ligand>
        <name>ATP</name>
        <dbReference type="ChEBI" id="CHEBI:30616"/>
    </ligand>
</feature>
<evidence type="ECO:0000256" key="5">
    <source>
        <dbReference type="ARBA" id="ARBA00022527"/>
    </source>
</evidence>